<dbReference type="HAMAP" id="MF_00422">
    <property type="entry name" value="SecE"/>
    <property type="match status" value="1"/>
</dbReference>
<comment type="similarity">
    <text evidence="9">Belongs to the SecE/SEC61-gamma family.</text>
</comment>
<proteinExistence type="inferred from homology"/>
<accession>A0ABY0VA13</accession>
<organism evidence="11 12">
    <name type="scientific">Schaalia radingae</name>
    <dbReference type="NCBI Taxonomy" id="131110"/>
    <lineage>
        <taxon>Bacteria</taxon>
        <taxon>Bacillati</taxon>
        <taxon>Actinomycetota</taxon>
        <taxon>Actinomycetes</taxon>
        <taxon>Actinomycetales</taxon>
        <taxon>Actinomycetaceae</taxon>
        <taxon>Schaalia</taxon>
    </lineage>
</organism>
<keyword evidence="4 9" id="KW-0812">Transmembrane</keyword>
<dbReference type="Gene3D" id="1.20.5.1030">
    <property type="entry name" value="Preprotein translocase secy subunit"/>
    <property type="match status" value="1"/>
</dbReference>
<dbReference type="PANTHER" id="PTHR33910:SF1">
    <property type="entry name" value="PROTEIN TRANSLOCASE SUBUNIT SECE"/>
    <property type="match status" value="1"/>
</dbReference>
<feature type="transmembrane region" description="Helical" evidence="9">
    <location>
        <begin position="79"/>
        <end position="103"/>
    </location>
</feature>
<sequence length="112" mass="12487">MSDSRALGGPDNDGLPDVPDKPSAPVRRDRTKSAPTPSREKSTHEEGEKRGLFSRIRLFISQVIAEMKKVTYPTRNETWTYFVVVIVFVTAVMAYTGLLDLIFGKLNALIFG</sequence>
<gene>
    <name evidence="9" type="primary">secE</name>
    <name evidence="11" type="ORF">SAMN04489714_1642</name>
</gene>
<evidence type="ECO:0000256" key="6">
    <source>
        <dbReference type="ARBA" id="ARBA00022989"/>
    </source>
</evidence>
<evidence type="ECO:0000256" key="3">
    <source>
        <dbReference type="ARBA" id="ARBA00022475"/>
    </source>
</evidence>
<evidence type="ECO:0000256" key="5">
    <source>
        <dbReference type="ARBA" id="ARBA00022927"/>
    </source>
</evidence>
<dbReference type="PANTHER" id="PTHR33910">
    <property type="entry name" value="PROTEIN TRANSLOCASE SUBUNIT SECE"/>
    <property type="match status" value="1"/>
</dbReference>
<protein>
    <recommendedName>
        <fullName evidence="9">Protein translocase subunit SecE</fullName>
    </recommendedName>
</protein>
<comment type="subcellular location">
    <subcellularLocation>
        <location evidence="9">Cell membrane</location>
        <topology evidence="9">Single-pass membrane protein</topology>
    </subcellularLocation>
    <subcellularLocation>
        <location evidence="1">Membrane</location>
    </subcellularLocation>
</comment>
<comment type="subunit">
    <text evidence="9">Component of the Sec protein translocase complex. Heterotrimer consisting of SecY, SecE and SecG subunits. The heterotrimers can form oligomers, although 1 heterotrimer is thought to be able to translocate proteins. Interacts with the ribosome. Interacts with SecDF, and other proteins may be involved. Interacts with SecA.</text>
</comment>
<feature type="compositionally biased region" description="Basic and acidic residues" evidence="10">
    <location>
        <begin position="26"/>
        <end position="49"/>
    </location>
</feature>
<keyword evidence="8 9" id="KW-0472">Membrane</keyword>
<evidence type="ECO:0000313" key="12">
    <source>
        <dbReference type="Proteomes" id="UP000198976"/>
    </source>
</evidence>
<evidence type="ECO:0000256" key="9">
    <source>
        <dbReference type="HAMAP-Rule" id="MF_00422"/>
    </source>
</evidence>
<dbReference type="Proteomes" id="UP000198976">
    <property type="component" value="Chromosome I"/>
</dbReference>
<keyword evidence="5 9" id="KW-0653">Protein transport</keyword>
<dbReference type="InterPro" id="IPR001901">
    <property type="entry name" value="Translocase_SecE/Sec61-g"/>
</dbReference>
<evidence type="ECO:0000313" key="11">
    <source>
        <dbReference type="EMBL" id="SDU01717.1"/>
    </source>
</evidence>
<keyword evidence="12" id="KW-1185">Reference proteome</keyword>
<keyword evidence="7 9" id="KW-0811">Translocation</keyword>
<dbReference type="Pfam" id="PF00584">
    <property type="entry name" value="SecE"/>
    <property type="match status" value="1"/>
</dbReference>
<evidence type="ECO:0000256" key="8">
    <source>
        <dbReference type="ARBA" id="ARBA00023136"/>
    </source>
</evidence>
<name>A0ABY0VA13_9ACTO</name>
<evidence type="ECO:0000256" key="4">
    <source>
        <dbReference type="ARBA" id="ARBA00022692"/>
    </source>
</evidence>
<evidence type="ECO:0000256" key="1">
    <source>
        <dbReference type="ARBA" id="ARBA00004370"/>
    </source>
</evidence>
<reference evidence="11 12" key="1">
    <citation type="submission" date="2016-10" db="EMBL/GenBank/DDBJ databases">
        <authorList>
            <person name="Varghese N."/>
            <person name="Submissions S."/>
        </authorList>
    </citation>
    <scope>NUCLEOTIDE SEQUENCE [LARGE SCALE GENOMIC DNA]</scope>
    <source>
        <strain evidence="11 12">DSM 9169</strain>
    </source>
</reference>
<dbReference type="EMBL" id="LT629792">
    <property type="protein sequence ID" value="SDU01717.1"/>
    <property type="molecule type" value="Genomic_DNA"/>
</dbReference>
<feature type="region of interest" description="Disordered" evidence="10">
    <location>
        <begin position="1"/>
        <end position="49"/>
    </location>
</feature>
<comment type="function">
    <text evidence="9">Essential subunit of the Sec protein translocation channel SecYEG. Clamps together the 2 halves of SecY. May contact the channel plug during translocation.</text>
</comment>
<dbReference type="InterPro" id="IPR038379">
    <property type="entry name" value="SecE_sf"/>
</dbReference>
<keyword evidence="2 9" id="KW-0813">Transport</keyword>
<keyword evidence="3 9" id="KW-1003">Cell membrane</keyword>
<evidence type="ECO:0000256" key="10">
    <source>
        <dbReference type="SAM" id="MobiDB-lite"/>
    </source>
</evidence>
<dbReference type="InterPro" id="IPR005807">
    <property type="entry name" value="SecE_bac"/>
</dbReference>
<evidence type="ECO:0000256" key="7">
    <source>
        <dbReference type="ARBA" id="ARBA00023010"/>
    </source>
</evidence>
<evidence type="ECO:0000256" key="2">
    <source>
        <dbReference type="ARBA" id="ARBA00022448"/>
    </source>
</evidence>
<dbReference type="NCBIfam" id="TIGR00964">
    <property type="entry name" value="secE_bact"/>
    <property type="match status" value="1"/>
</dbReference>
<keyword evidence="6 9" id="KW-1133">Transmembrane helix</keyword>